<feature type="non-terminal residue" evidence="2">
    <location>
        <position position="1"/>
    </location>
</feature>
<feature type="compositionally biased region" description="Basic and acidic residues" evidence="1">
    <location>
        <begin position="151"/>
        <end position="162"/>
    </location>
</feature>
<gene>
    <name evidence="2" type="ORF">M9458_011970</name>
</gene>
<feature type="compositionally biased region" description="Polar residues" evidence="1">
    <location>
        <begin position="22"/>
        <end position="31"/>
    </location>
</feature>
<feature type="region of interest" description="Disordered" evidence="1">
    <location>
        <begin position="48"/>
        <end position="80"/>
    </location>
</feature>
<sequence length="162" mass="17998">KGVPAPRHGMGTRRRGKPTWSAPLQITGTKTRPTAIRLIAQTISAFATSGKAHRTANEEEDGMEHGPPKRFHRELGFRGRGLSLQDKSRLLKARKFREESVARFKLPPPRPRISDRTAPKNGKDSPGVPSRKLSLKKMPSSRESSPNTDSKTAEPERDSETK</sequence>
<dbReference type="Proteomes" id="UP001529510">
    <property type="component" value="Unassembled WGS sequence"/>
</dbReference>
<proteinExistence type="predicted"/>
<name>A0ABD0R5H6_CIRMR</name>
<feature type="compositionally biased region" description="Polar residues" evidence="1">
    <location>
        <begin position="141"/>
        <end position="150"/>
    </location>
</feature>
<dbReference type="EMBL" id="JAMKFB020000005">
    <property type="protein sequence ID" value="KAL0193674.1"/>
    <property type="molecule type" value="Genomic_DNA"/>
</dbReference>
<feature type="region of interest" description="Disordered" evidence="1">
    <location>
        <begin position="1"/>
        <end position="31"/>
    </location>
</feature>
<dbReference type="AlphaFoldDB" id="A0ABD0R5H6"/>
<keyword evidence="3" id="KW-1185">Reference proteome</keyword>
<reference evidence="2 3" key="1">
    <citation type="submission" date="2024-05" db="EMBL/GenBank/DDBJ databases">
        <title>Genome sequencing and assembly of Indian major carp, Cirrhinus mrigala (Hamilton, 1822).</title>
        <authorList>
            <person name="Mohindra V."/>
            <person name="Chowdhury L.M."/>
            <person name="Lal K."/>
            <person name="Jena J.K."/>
        </authorList>
    </citation>
    <scope>NUCLEOTIDE SEQUENCE [LARGE SCALE GENOMIC DNA]</scope>
    <source>
        <strain evidence="2">CM1030</strain>
        <tissue evidence="2">Blood</tissue>
    </source>
</reference>
<feature type="non-terminal residue" evidence="2">
    <location>
        <position position="162"/>
    </location>
</feature>
<feature type="region of interest" description="Disordered" evidence="1">
    <location>
        <begin position="98"/>
        <end position="162"/>
    </location>
</feature>
<evidence type="ECO:0000313" key="3">
    <source>
        <dbReference type="Proteomes" id="UP001529510"/>
    </source>
</evidence>
<evidence type="ECO:0000256" key="1">
    <source>
        <dbReference type="SAM" id="MobiDB-lite"/>
    </source>
</evidence>
<feature type="compositionally biased region" description="Basic and acidic residues" evidence="1">
    <location>
        <begin position="112"/>
        <end position="123"/>
    </location>
</feature>
<evidence type="ECO:0000313" key="2">
    <source>
        <dbReference type="EMBL" id="KAL0193674.1"/>
    </source>
</evidence>
<accession>A0ABD0R5H6</accession>
<feature type="compositionally biased region" description="Basic and acidic residues" evidence="1">
    <location>
        <begin position="63"/>
        <end position="77"/>
    </location>
</feature>
<comment type="caution">
    <text evidence="2">The sequence shown here is derived from an EMBL/GenBank/DDBJ whole genome shotgun (WGS) entry which is preliminary data.</text>
</comment>
<protein>
    <submittedName>
        <fullName evidence="2">Uncharacterized protein</fullName>
    </submittedName>
</protein>
<organism evidence="2 3">
    <name type="scientific">Cirrhinus mrigala</name>
    <name type="common">Mrigala</name>
    <dbReference type="NCBI Taxonomy" id="683832"/>
    <lineage>
        <taxon>Eukaryota</taxon>
        <taxon>Metazoa</taxon>
        <taxon>Chordata</taxon>
        <taxon>Craniata</taxon>
        <taxon>Vertebrata</taxon>
        <taxon>Euteleostomi</taxon>
        <taxon>Actinopterygii</taxon>
        <taxon>Neopterygii</taxon>
        <taxon>Teleostei</taxon>
        <taxon>Ostariophysi</taxon>
        <taxon>Cypriniformes</taxon>
        <taxon>Cyprinidae</taxon>
        <taxon>Labeoninae</taxon>
        <taxon>Labeonini</taxon>
        <taxon>Cirrhinus</taxon>
    </lineage>
</organism>